<keyword evidence="2" id="KW-1185">Reference proteome</keyword>
<evidence type="ECO:0000313" key="2">
    <source>
        <dbReference type="Proteomes" id="UP001607302"/>
    </source>
</evidence>
<accession>A0ABD2B313</accession>
<gene>
    <name evidence="1" type="ORF">V1478_007384</name>
</gene>
<dbReference type="Proteomes" id="UP001607302">
    <property type="component" value="Unassembled WGS sequence"/>
</dbReference>
<organism evidence="1 2">
    <name type="scientific">Vespula squamosa</name>
    <name type="common">Southern yellow jacket</name>
    <name type="synonym">Wasp</name>
    <dbReference type="NCBI Taxonomy" id="30214"/>
    <lineage>
        <taxon>Eukaryota</taxon>
        <taxon>Metazoa</taxon>
        <taxon>Ecdysozoa</taxon>
        <taxon>Arthropoda</taxon>
        <taxon>Hexapoda</taxon>
        <taxon>Insecta</taxon>
        <taxon>Pterygota</taxon>
        <taxon>Neoptera</taxon>
        <taxon>Endopterygota</taxon>
        <taxon>Hymenoptera</taxon>
        <taxon>Apocrita</taxon>
        <taxon>Aculeata</taxon>
        <taxon>Vespoidea</taxon>
        <taxon>Vespidae</taxon>
        <taxon>Vespinae</taxon>
        <taxon>Vespula</taxon>
    </lineage>
</organism>
<proteinExistence type="predicted"/>
<dbReference type="EMBL" id="JAUDFV010000133">
    <property type="protein sequence ID" value="KAL2727106.1"/>
    <property type="molecule type" value="Genomic_DNA"/>
</dbReference>
<protein>
    <submittedName>
        <fullName evidence="1">Uncharacterized protein</fullName>
    </submittedName>
</protein>
<comment type="caution">
    <text evidence="1">The sequence shown here is derived from an EMBL/GenBank/DDBJ whole genome shotgun (WGS) entry which is preliminary data.</text>
</comment>
<reference evidence="1 2" key="1">
    <citation type="journal article" date="2024" name="Ann. Entomol. Soc. Am.">
        <title>Genomic analyses of the southern and eastern yellowjacket wasps (Hymenoptera: Vespidae) reveal evolutionary signatures of social life.</title>
        <authorList>
            <person name="Catto M.A."/>
            <person name="Caine P.B."/>
            <person name="Orr S.E."/>
            <person name="Hunt B.G."/>
            <person name="Goodisman M.A.D."/>
        </authorList>
    </citation>
    <scope>NUCLEOTIDE SEQUENCE [LARGE SCALE GENOMIC DNA]</scope>
    <source>
        <strain evidence="1">233</strain>
        <tissue evidence="1">Head and thorax</tissue>
    </source>
</reference>
<evidence type="ECO:0000313" key="1">
    <source>
        <dbReference type="EMBL" id="KAL2727106.1"/>
    </source>
</evidence>
<name>A0ABD2B313_VESSQ</name>
<dbReference type="AlphaFoldDB" id="A0ABD2B313"/>
<sequence length="59" mass="6807">MDFHTQLPPCGEIRKSVLRTFVYFILYNVRTTGPKADVRSTENNKILIKLTSFAVISFE</sequence>